<keyword evidence="1" id="KW-0732">Signal</keyword>
<evidence type="ECO:0000313" key="4">
    <source>
        <dbReference type="Proteomes" id="UP001265746"/>
    </source>
</evidence>
<dbReference type="InterPro" id="IPR013320">
    <property type="entry name" value="ConA-like_dom_sf"/>
</dbReference>
<dbReference type="SUPFAM" id="SSF49899">
    <property type="entry name" value="Concanavalin A-like lectins/glucanases"/>
    <property type="match status" value="1"/>
</dbReference>
<dbReference type="EMBL" id="JAUJFL010000002">
    <property type="protein sequence ID" value="KAK2610213.1"/>
    <property type="molecule type" value="Genomic_DNA"/>
</dbReference>
<dbReference type="GO" id="GO:0009251">
    <property type="term" value="P:glucan catabolic process"/>
    <property type="evidence" value="ECO:0007669"/>
    <property type="project" value="TreeGrafter"/>
</dbReference>
<dbReference type="InterPro" id="IPR000757">
    <property type="entry name" value="Beta-glucanase-like"/>
</dbReference>
<dbReference type="Gene3D" id="2.60.120.200">
    <property type="match status" value="1"/>
</dbReference>
<dbReference type="InterPro" id="IPR050546">
    <property type="entry name" value="Glycosyl_Hydrlase_16"/>
</dbReference>
<evidence type="ECO:0000259" key="2">
    <source>
        <dbReference type="PROSITE" id="PS51762"/>
    </source>
</evidence>
<dbReference type="Proteomes" id="UP001265746">
    <property type="component" value="Unassembled WGS sequence"/>
</dbReference>
<proteinExistence type="predicted"/>
<accession>A0AAD9SJB5</accession>
<feature type="signal peptide" evidence="1">
    <location>
        <begin position="1"/>
        <end position="19"/>
    </location>
</feature>
<dbReference type="CDD" id="cd02181">
    <property type="entry name" value="GH16_fungal_Lam16A_glucanase"/>
    <property type="match status" value="1"/>
</dbReference>
<keyword evidence="4" id="KW-1185">Reference proteome</keyword>
<dbReference type="Pfam" id="PF26113">
    <property type="entry name" value="GH16_XgeA"/>
    <property type="match status" value="1"/>
</dbReference>
<sequence length="372" mass="41939">MLLLCVFLILTAFTASCDAYAHAPVHADGVAINNLQLLSHRDLFTRNDTNSSRTSGVYKLTDLYDYTNFFDKFSFVESRTATDEYTDVDPTHGFVLYQNRTEAERLGLVRTWGDVVGIMVDYTNVIENPRGYGRNSVRIESTATYNHGLVIADFSHLPKAQCGTWPAFWMYGPGWPKSGELDIYEQWNAYKFNRQTLHTDHNATVGNCTYNSTSALGYHSFDMSNYMYRESCDVYATNNDGCSSWDYEGPYGSSTGGFYAMEWTSEYIRMWTWHPDQVPLDVKHGKPDPNTWGLPGLSVGGSLCDIDRAFQNQSIVLNVDFCGDTAGSGSEWTMTCAAETGYSSCARYVAANPRDFQESWFGVRTIKVYTLQ</sequence>
<evidence type="ECO:0000313" key="3">
    <source>
        <dbReference type="EMBL" id="KAK2610213.1"/>
    </source>
</evidence>
<evidence type="ECO:0000256" key="1">
    <source>
        <dbReference type="SAM" id="SignalP"/>
    </source>
</evidence>
<gene>
    <name evidence="3" type="ORF">N8I77_003663</name>
</gene>
<organism evidence="3 4">
    <name type="scientific">Phomopsis amygdali</name>
    <name type="common">Fusicoccum amygdali</name>
    <dbReference type="NCBI Taxonomy" id="1214568"/>
    <lineage>
        <taxon>Eukaryota</taxon>
        <taxon>Fungi</taxon>
        <taxon>Dikarya</taxon>
        <taxon>Ascomycota</taxon>
        <taxon>Pezizomycotina</taxon>
        <taxon>Sordariomycetes</taxon>
        <taxon>Sordariomycetidae</taxon>
        <taxon>Diaporthales</taxon>
        <taxon>Diaporthaceae</taxon>
        <taxon>Diaporthe</taxon>
    </lineage>
</organism>
<dbReference type="GO" id="GO:0004553">
    <property type="term" value="F:hydrolase activity, hydrolyzing O-glycosyl compounds"/>
    <property type="evidence" value="ECO:0007669"/>
    <property type="project" value="InterPro"/>
</dbReference>
<name>A0AAD9SJB5_PHOAM</name>
<comment type="caution">
    <text evidence="3">The sequence shown here is derived from an EMBL/GenBank/DDBJ whole genome shotgun (WGS) entry which is preliminary data.</text>
</comment>
<dbReference type="PANTHER" id="PTHR10963:SF24">
    <property type="entry name" value="GLYCOSIDASE C21B10.07-RELATED"/>
    <property type="match status" value="1"/>
</dbReference>
<protein>
    <recommendedName>
        <fullName evidence="2">GH16 domain-containing protein</fullName>
    </recommendedName>
</protein>
<feature type="chain" id="PRO_5042016197" description="GH16 domain-containing protein" evidence="1">
    <location>
        <begin position="20"/>
        <end position="372"/>
    </location>
</feature>
<dbReference type="PROSITE" id="PS51762">
    <property type="entry name" value="GH16_2"/>
    <property type="match status" value="1"/>
</dbReference>
<reference evidence="3" key="1">
    <citation type="submission" date="2023-06" db="EMBL/GenBank/DDBJ databases">
        <authorList>
            <person name="Noh H."/>
        </authorList>
    </citation>
    <scope>NUCLEOTIDE SEQUENCE</scope>
    <source>
        <strain evidence="3">DUCC20226</strain>
    </source>
</reference>
<feature type="domain" description="GH16" evidence="2">
    <location>
        <begin position="18"/>
        <end position="315"/>
    </location>
</feature>
<dbReference type="PANTHER" id="PTHR10963">
    <property type="entry name" value="GLYCOSYL HYDROLASE-RELATED"/>
    <property type="match status" value="1"/>
</dbReference>
<dbReference type="AlphaFoldDB" id="A0AAD9SJB5"/>